<proteinExistence type="predicted"/>
<dbReference type="AlphaFoldDB" id="A0ABD2P6B8"/>
<evidence type="ECO:0000313" key="2">
    <source>
        <dbReference type="Proteomes" id="UP001516400"/>
    </source>
</evidence>
<protein>
    <submittedName>
        <fullName evidence="1">Uncharacterized protein</fullName>
    </submittedName>
</protein>
<gene>
    <name evidence="1" type="ORF">HHI36_001080</name>
</gene>
<dbReference type="EMBL" id="JABFTP020000185">
    <property type="protein sequence ID" value="KAL3286579.1"/>
    <property type="molecule type" value="Genomic_DNA"/>
</dbReference>
<reference evidence="1 2" key="1">
    <citation type="journal article" date="2021" name="BMC Biol.">
        <title>Horizontally acquired antibacterial genes associated with adaptive radiation of ladybird beetles.</title>
        <authorList>
            <person name="Li H.S."/>
            <person name="Tang X.F."/>
            <person name="Huang Y.H."/>
            <person name="Xu Z.Y."/>
            <person name="Chen M.L."/>
            <person name="Du X.Y."/>
            <person name="Qiu B.Y."/>
            <person name="Chen P.T."/>
            <person name="Zhang W."/>
            <person name="Slipinski A."/>
            <person name="Escalona H.E."/>
            <person name="Waterhouse R.M."/>
            <person name="Zwick A."/>
            <person name="Pang H."/>
        </authorList>
    </citation>
    <scope>NUCLEOTIDE SEQUENCE [LARGE SCALE GENOMIC DNA]</scope>
    <source>
        <strain evidence="1">SYSU2018</strain>
    </source>
</reference>
<keyword evidence="2" id="KW-1185">Reference proteome</keyword>
<name>A0ABD2P6B8_9CUCU</name>
<sequence>MHNLTLLCVHLHPIAPTLLPNLIQIFLQKMTMSSTPDDPIQLYIICEEQQPTVMYTTFYIVDKQNEQQGEDVSSLRYSRHDINRHRFSITYTNYLSSA</sequence>
<comment type="caution">
    <text evidence="1">The sequence shown here is derived from an EMBL/GenBank/DDBJ whole genome shotgun (WGS) entry which is preliminary data.</text>
</comment>
<evidence type="ECO:0000313" key="1">
    <source>
        <dbReference type="EMBL" id="KAL3286579.1"/>
    </source>
</evidence>
<dbReference type="Proteomes" id="UP001516400">
    <property type="component" value="Unassembled WGS sequence"/>
</dbReference>
<organism evidence="1 2">
    <name type="scientific">Cryptolaemus montrouzieri</name>
    <dbReference type="NCBI Taxonomy" id="559131"/>
    <lineage>
        <taxon>Eukaryota</taxon>
        <taxon>Metazoa</taxon>
        <taxon>Ecdysozoa</taxon>
        <taxon>Arthropoda</taxon>
        <taxon>Hexapoda</taxon>
        <taxon>Insecta</taxon>
        <taxon>Pterygota</taxon>
        <taxon>Neoptera</taxon>
        <taxon>Endopterygota</taxon>
        <taxon>Coleoptera</taxon>
        <taxon>Polyphaga</taxon>
        <taxon>Cucujiformia</taxon>
        <taxon>Coccinelloidea</taxon>
        <taxon>Coccinellidae</taxon>
        <taxon>Scymninae</taxon>
        <taxon>Scymnini</taxon>
        <taxon>Cryptolaemus</taxon>
    </lineage>
</organism>
<accession>A0ABD2P6B8</accession>